<dbReference type="InterPro" id="IPR044081">
    <property type="entry name" value="DUF5776"/>
</dbReference>
<dbReference type="Proteomes" id="UP000297348">
    <property type="component" value="Unassembled WGS sequence"/>
</dbReference>
<feature type="domain" description="Internalin I Ig-like" evidence="1">
    <location>
        <begin position="154"/>
        <end position="220"/>
    </location>
</feature>
<evidence type="ECO:0000259" key="1">
    <source>
        <dbReference type="Pfam" id="PF18981"/>
    </source>
</evidence>
<reference evidence="3 4" key="1">
    <citation type="submission" date="2018-10" db="EMBL/GenBank/DDBJ databases">
        <title>Lactobacillus sp. R7 and Lactobacillus sp. R19 isolated from fermented mustard green product of Taiwan.</title>
        <authorList>
            <person name="Lin S.-T."/>
        </authorList>
    </citation>
    <scope>NUCLEOTIDE SEQUENCE [LARGE SCALE GENOMIC DNA]</scope>
    <source>
        <strain evidence="3 4">BCRC 81129</strain>
    </source>
</reference>
<dbReference type="InterPro" id="IPR044056">
    <property type="entry name" value="InlI_Ig-like"/>
</dbReference>
<dbReference type="Pfam" id="PF19087">
    <property type="entry name" value="DUF5776"/>
    <property type="match status" value="1"/>
</dbReference>
<gene>
    <name evidence="3" type="ORF">EGT51_02095</name>
</gene>
<evidence type="ECO:0008006" key="5">
    <source>
        <dbReference type="Google" id="ProtNLM"/>
    </source>
</evidence>
<evidence type="ECO:0000313" key="4">
    <source>
        <dbReference type="Proteomes" id="UP000297348"/>
    </source>
</evidence>
<dbReference type="InterPro" id="IPR013783">
    <property type="entry name" value="Ig-like_fold"/>
</dbReference>
<keyword evidence="4" id="KW-1185">Reference proteome</keyword>
<proteinExistence type="predicted"/>
<dbReference type="AlphaFoldDB" id="A0A4Z0JC25"/>
<organism evidence="3 4">
    <name type="scientific">Levilactobacillus suantsaiihabitans</name>
    <dbReference type="NCBI Taxonomy" id="2487722"/>
    <lineage>
        <taxon>Bacteria</taxon>
        <taxon>Bacillati</taxon>
        <taxon>Bacillota</taxon>
        <taxon>Bacilli</taxon>
        <taxon>Lactobacillales</taxon>
        <taxon>Lactobacillaceae</taxon>
        <taxon>Levilactobacillus</taxon>
    </lineage>
</organism>
<evidence type="ECO:0000259" key="2">
    <source>
        <dbReference type="Pfam" id="PF19087"/>
    </source>
</evidence>
<dbReference type="Pfam" id="PF18981">
    <property type="entry name" value="InlK_D3"/>
    <property type="match status" value="1"/>
</dbReference>
<evidence type="ECO:0000313" key="3">
    <source>
        <dbReference type="EMBL" id="TGD20004.1"/>
    </source>
</evidence>
<dbReference type="Gene3D" id="2.60.40.10">
    <property type="entry name" value="Immunoglobulins"/>
    <property type="match status" value="1"/>
</dbReference>
<name>A0A4Z0JC25_9LACO</name>
<protein>
    <recommendedName>
        <fullName evidence="5">DUF5776 domain-containing protein</fullName>
    </recommendedName>
</protein>
<feature type="domain" description="DUF5776" evidence="2">
    <location>
        <begin position="319"/>
        <end position="385"/>
    </location>
</feature>
<comment type="caution">
    <text evidence="3">The sequence shown here is derived from an EMBL/GenBank/DDBJ whole genome shotgun (WGS) entry which is preliminary data.</text>
</comment>
<dbReference type="EMBL" id="RKLX01000002">
    <property type="protein sequence ID" value="TGD20004.1"/>
    <property type="molecule type" value="Genomic_DNA"/>
</dbReference>
<accession>A0A4Z0JC25</accession>
<sequence>MTHNNISVADANKTTVKDFIDTAGLNPALAKGHTILDMYNILFEYADQPALKAQAVREMQAVFADMDQATAEGLVDQGIASIKSFSGLVFDTDRITQEENETLSLDLDNPYTQGADITSYHTQQPFKIYLKKRAATTTTTPAITTPAVVDQSSLTADDTATVTVGDPVNAATFNAHATTSDGQNSPVTVDTGKADLQQPGTYTLTLKAANGKTKSVTLTVQAAPILTGAAAATIAPKRSAVYALKTLYLYQQPTFKKRQRIVKYRKTKRTQRPMFVVTGYAKSKAGLRRYRVRDVNHHSKTAGKTGYITARAAFVTPVYYHQTAKKIKVINPSGVNVYRNLKLTKQVKHVKHGQTLKVTAIKQYHLTTRFTLSNGQYVTANKKLVMRVK</sequence>